<dbReference type="SUPFAM" id="SSF48726">
    <property type="entry name" value="Immunoglobulin"/>
    <property type="match status" value="4"/>
</dbReference>
<keyword evidence="2" id="KW-1015">Disulfide bond</keyword>
<dbReference type="AlphaFoldDB" id="A0A448WAK8"/>
<evidence type="ECO:0000256" key="1">
    <source>
        <dbReference type="ARBA" id="ARBA00022737"/>
    </source>
</evidence>
<dbReference type="GO" id="GO:0004672">
    <property type="term" value="F:protein kinase activity"/>
    <property type="evidence" value="ECO:0007669"/>
    <property type="project" value="InterPro"/>
</dbReference>
<dbReference type="Proteomes" id="UP000784294">
    <property type="component" value="Unassembled WGS sequence"/>
</dbReference>
<dbReference type="FunFam" id="2.60.40.10:FF:000032">
    <property type="entry name" value="palladin isoform X1"/>
    <property type="match status" value="1"/>
</dbReference>
<keyword evidence="3" id="KW-0393">Immunoglobulin domain</keyword>
<evidence type="ECO:0000256" key="3">
    <source>
        <dbReference type="ARBA" id="ARBA00023319"/>
    </source>
</evidence>
<dbReference type="PANTHER" id="PTHR13817">
    <property type="entry name" value="TITIN"/>
    <property type="match status" value="1"/>
</dbReference>
<reference evidence="7" key="1">
    <citation type="submission" date="2018-11" db="EMBL/GenBank/DDBJ databases">
        <authorList>
            <consortium name="Pathogen Informatics"/>
        </authorList>
    </citation>
    <scope>NUCLEOTIDE SEQUENCE</scope>
</reference>
<dbReference type="PROSITE" id="PS50835">
    <property type="entry name" value="IG_LIKE"/>
    <property type="match status" value="4"/>
</dbReference>
<evidence type="ECO:0000259" key="5">
    <source>
        <dbReference type="PROSITE" id="PS50011"/>
    </source>
</evidence>
<accession>A0A448WAK8</accession>
<dbReference type="SMART" id="SM00220">
    <property type="entry name" value="S_TKc"/>
    <property type="match status" value="1"/>
</dbReference>
<feature type="compositionally biased region" description="Acidic residues" evidence="4">
    <location>
        <begin position="231"/>
        <end position="242"/>
    </location>
</feature>
<dbReference type="EMBL" id="CAAALY010000930">
    <property type="protein sequence ID" value="VEL07057.1"/>
    <property type="molecule type" value="Genomic_DNA"/>
</dbReference>
<protein>
    <recommendedName>
        <fullName evidence="9">Immunoglobulin I-set domain protein</fullName>
    </recommendedName>
</protein>
<dbReference type="InterPro" id="IPR036179">
    <property type="entry name" value="Ig-like_dom_sf"/>
</dbReference>
<comment type="caution">
    <text evidence="7">The sequence shown here is derived from an EMBL/GenBank/DDBJ whole genome shotgun (WGS) entry which is preliminary data.</text>
</comment>
<dbReference type="PANTHER" id="PTHR13817:SF171">
    <property type="entry name" value="STRETCHIN-MLCK, ISOFORM U"/>
    <property type="match status" value="1"/>
</dbReference>
<organism evidence="7 8">
    <name type="scientific">Protopolystoma xenopodis</name>
    <dbReference type="NCBI Taxonomy" id="117903"/>
    <lineage>
        <taxon>Eukaryota</taxon>
        <taxon>Metazoa</taxon>
        <taxon>Spiralia</taxon>
        <taxon>Lophotrochozoa</taxon>
        <taxon>Platyhelminthes</taxon>
        <taxon>Monogenea</taxon>
        <taxon>Polyopisthocotylea</taxon>
        <taxon>Polystomatidea</taxon>
        <taxon>Polystomatidae</taxon>
        <taxon>Protopolystoma</taxon>
    </lineage>
</organism>
<dbReference type="InterPro" id="IPR003599">
    <property type="entry name" value="Ig_sub"/>
</dbReference>
<evidence type="ECO:0008006" key="9">
    <source>
        <dbReference type="Google" id="ProtNLM"/>
    </source>
</evidence>
<dbReference type="OrthoDB" id="6234657at2759"/>
<sequence length="758" mass="83974">MLHLVNIFFCFSVGNETLWHRLSQRIAIREKRAAEIMRQLLDLTNQMHRKGVVHLGLQPDSIFFRQPKSTQVHLAGAGQSQWLSEERPVRLRFRSLVYLPPELSECWTTSHAYLGRHSAATEGLRGSGGLVGPATDVYSLGVVLYQMITGDLERRPDVSRLESGKYTPELIDLARQLLQADPKLRPTASEALHHPWFTSIRQVHELSPTLQSDSKSCIVRRAIDKGNETSYSDEEGVQEEEEKSNFSKRQEAAKKTAQQAYKRLLRWLDEKSYSNAEETHECKSHKRRRTLLYKEDGDDEELVVNVRLEPRGRPPKILTPLTNAYVNEGADALLKCLIYLPMETSIALESARHYPPFSGIANEHFDDLVATWSLNGREIDMQSRNSDGLRRYESRIDPGTGQISLLIRSVNVYDAGTYSVLLQSRNGEISDSAYLRVMERRSSLGGGGSGASLPDLEAELAARINLPLMDIVVTGGGQLHLRARVTGVPLPRVTWLHNGAPLVGHPNCRIWKDEASGHGRDQVTHHLEVPEVSSADSGVYSFVATNKHGSEACSSFVEVLGERTAGQAPPVFLDELMSCTVVEGSAVRLEARMSGSPPPTTRWLKDGKPILVDGSRVTTHCDVEDTVLGRTRAYLVVKESLPRDSGTYTCIASNCAGTSISEAAIHVRGLFARPGSRASSEAPFSIGMRRRAPEFTRRLRNQQIILGQSIRLAASVLATPSPNVIWQKDGVTLPVTEDVGQSGAKYLAKVSTLFILQV</sequence>
<dbReference type="SMART" id="SM00409">
    <property type="entry name" value="IG"/>
    <property type="match status" value="3"/>
</dbReference>
<dbReference type="InterPro" id="IPR007110">
    <property type="entry name" value="Ig-like_dom"/>
</dbReference>
<evidence type="ECO:0000259" key="6">
    <source>
        <dbReference type="PROSITE" id="PS50835"/>
    </source>
</evidence>
<evidence type="ECO:0000256" key="4">
    <source>
        <dbReference type="SAM" id="MobiDB-lite"/>
    </source>
</evidence>
<name>A0A448WAK8_9PLAT</name>
<dbReference type="GO" id="GO:0005524">
    <property type="term" value="F:ATP binding"/>
    <property type="evidence" value="ECO:0007669"/>
    <property type="project" value="InterPro"/>
</dbReference>
<feature type="region of interest" description="Disordered" evidence="4">
    <location>
        <begin position="228"/>
        <end position="251"/>
    </location>
</feature>
<evidence type="ECO:0000256" key="2">
    <source>
        <dbReference type="ARBA" id="ARBA00023157"/>
    </source>
</evidence>
<dbReference type="Pfam" id="PF00069">
    <property type="entry name" value="Pkinase"/>
    <property type="match status" value="1"/>
</dbReference>
<feature type="domain" description="Ig-like" evidence="6">
    <location>
        <begin position="693"/>
        <end position="758"/>
    </location>
</feature>
<dbReference type="Gene3D" id="1.10.510.10">
    <property type="entry name" value="Transferase(Phosphotransferase) domain 1"/>
    <property type="match status" value="1"/>
</dbReference>
<evidence type="ECO:0000313" key="8">
    <source>
        <dbReference type="Proteomes" id="UP000784294"/>
    </source>
</evidence>
<feature type="domain" description="Ig-like" evidence="6">
    <location>
        <begin position="569"/>
        <end position="666"/>
    </location>
</feature>
<keyword evidence="8" id="KW-1185">Reference proteome</keyword>
<dbReference type="InterPro" id="IPR011009">
    <property type="entry name" value="Kinase-like_dom_sf"/>
</dbReference>
<evidence type="ECO:0000313" key="7">
    <source>
        <dbReference type="EMBL" id="VEL07057.1"/>
    </source>
</evidence>
<dbReference type="Gene3D" id="2.60.40.10">
    <property type="entry name" value="Immunoglobulins"/>
    <property type="match status" value="4"/>
</dbReference>
<feature type="domain" description="Ig-like" evidence="6">
    <location>
        <begin position="315"/>
        <end position="430"/>
    </location>
</feature>
<dbReference type="Pfam" id="PF07679">
    <property type="entry name" value="I-set"/>
    <property type="match status" value="3"/>
</dbReference>
<keyword evidence="1" id="KW-0677">Repeat</keyword>
<dbReference type="SMART" id="SM00408">
    <property type="entry name" value="IGc2"/>
    <property type="match status" value="2"/>
</dbReference>
<dbReference type="PROSITE" id="PS50011">
    <property type="entry name" value="PROTEIN_KINASE_DOM"/>
    <property type="match status" value="1"/>
</dbReference>
<proteinExistence type="predicted"/>
<dbReference type="InterPro" id="IPR003598">
    <property type="entry name" value="Ig_sub2"/>
</dbReference>
<dbReference type="InterPro" id="IPR013098">
    <property type="entry name" value="Ig_I-set"/>
</dbReference>
<dbReference type="InterPro" id="IPR000719">
    <property type="entry name" value="Prot_kinase_dom"/>
</dbReference>
<dbReference type="InterPro" id="IPR013783">
    <property type="entry name" value="Ig-like_fold"/>
</dbReference>
<feature type="domain" description="Ig-like" evidence="6">
    <location>
        <begin position="454"/>
        <end position="558"/>
    </location>
</feature>
<dbReference type="InterPro" id="IPR050964">
    <property type="entry name" value="Striated_Muscle_Regulatory"/>
</dbReference>
<gene>
    <name evidence="7" type="ORF">PXEA_LOCUS497</name>
</gene>
<feature type="domain" description="Protein kinase" evidence="5">
    <location>
        <begin position="1"/>
        <end position="197"/>
    </location>
</feature>
<dbReference type="SUPFAM" id="SSF56112">
    <property type="entry name" value="Protein kinase-like (PK-like)"/>
    <property type="match status" value="1"/>
</dbReference>